<dbReference type="GeneID" id="83632054"/>
<name>A0A9P3Q9T0_9MYCO</name>
<evidence type="ECO:0000313" key="3">
    <source>
        <dbReference type="EMBL" id="GLB85704.1"/>
    </source>
</evidence>
<gene>
    <name evidence="4" type="ORF">Mkiyose1413_41300</name>
    <name evidence="3" type="ORF">SRL2020028_49600</name>
</gene>
<dbReference type="PANTHER" id="PTHR31272:SF4">
    <property type="entry name" value="CYTOCHROME C-TYPE BIOGENESIS PROTEIN HI_1454-RELATED"/>
    <property type="match status" value="1"/>
</dbReference>
<accession>A0A9P3Q9T0</accession>
<dbReference type="Proteomes" id="UP001064782">
    <property type="component" value="Unassembled WGS sequence"/>
</dbReference>
<evidence type="ECO:0000313" key="5">
    <source>
        <dbReference type="Proteomes" id="UP001064782"/>
    </source>
</evidence>
<feature type="transmembrane region" description="Helical" evidence="2">
    <location>
        <begin position="6"/>
        <end position="31"/>
    </location>
</feature>
<dbReference type="EMBL" id="BRXE01000095">
    <property type="protein sequence ID" value="GLB85704.1"/>
    <property type="molecule type" value="Genomic_DNA"/>
</dbReference>
<organism evidence="4 5">
    <name type="scientific">Mycobacterium kiyosense</name>
    <dbReference type="NCBI Taxonomy" id="2871094"/>
    <lineage>
        <taxon>Bacteria</taxon>
        <taxon>Bacillati</taxon>
        <taxon>Actinomycetota</taxon>
        <taxon>Actinomycetes</taxon>
        <taxon>Mycobacteriales</taxon>
        <taxon>Mycobacteriaceae</taxon>
        <taxon>Mycobacterium</taxon>
    </lineage>
</organism>
<keyword evidence="2" id="KW-0812">Transmembrane</keyword>
<dbReference type="PANTHER" id="PTHR31272">
    <property type="entry name" value="CYTOCHROME C-TYPE BIOGENESIS PROTEIN HI_1454-RELATED"/>
    <property type="match status" value="1"/>
</dbReference>
<evidence type="ECO:0000256" key="1">
    <source>
        <dbReference type="SAM" id="MobiDB-lite"/>
    </source>
</evidence>
<keyword evidence="2" id="KW-0472">Membrane</keyword>
<reference evidence="4" key="1">
    <citation type="submission" date="2022-08" db="EMBL/GenBank/DDBJ databases">
        <title>Mycobacterium kiyosense sp. nov., scotochromogenic slow-glowing species isolated from respiratory specimens.</title>
        <authorList>
            <person name="Fukano H."/>
            <person name="Kazumi Y."/>
            <person name="Sakagami N."/>
            <person name="Ato M."/>
            <person name="Mitarai S."/>
            <person name="Hoshino Y."/>
        </authorList>
    </citation>
    <scope>NUCLEOTIDE SEQUENCE</scope>
    <source>
        <strain evidence="4">1413</strain>
        <strain evidence="3">SRL2020-028</strain>
    </source>
</reference>
<dbReference type="InterPro" id="IPR051790">
    <property type="entry name" value="Cytochrome_c-biogenesis_DsbD"/>
</dbReference>
<protein>
    <submittedName>
        <fullName evidence="4">Cytochrome C biogenesis protein CcdA</fullName>
    </submittedName>
</protein>
<feature type="transmembrane region" description="Helical" evidence="2">
    <location>
        <begin position="81"/>
        <end position="104"/>
    </location>
</feature>
<feature type="transmembrane region" description="Helical" evidence="2">
    <location>
        <begin position="249"/>
        <end position="268"/>
    </location>
</feature>
<feature type="region of interest" description="Disordered" evidence="1">
    <location>
        <begin position="273"/>
        <end position="296"/>
    </location>
</feature>
<feature type="transmembrane region" description="Helical" evidence="2">
    <location>
        <begin position="200"/>
        <end position="220"/>
    </location>
</feature>
<evidence type="ECO:0000256" key="2">
    <source>
        <dbReference type="SAM" id="Phobius"/>
    </source>
</evidence>
<evidence type="ECO:0000313" key="4">
    <source>
        <dbReference type="EMBL" id="GLD32247.1"/>
    </source>
</evidence>
<keyword evidence="5" id="KW-1185">Reference proteome</keyword>
<dbReference type="EMBL" id="BRZI01000039">
    <property type="protein sequence ID" value="GLD32247.1"/>
    <property type="molecule type" value="Genomic_DNA"/>
</dbReference>
<feature type="transmembrane region" description="Helical" evidence="2">
    <location>
        <begin position="160"/>
        <end position="188"/>
    </location>
</feature>
<dbReference type="Proteomes" id="UP001165663">
    <property type="component" value="Unassembled WGS sequence"/>
</dbReference>
<feature type="transmembrane region" description="Helical" evidence="2">
    <location>
        <begin position="125"/>
        <end position="148"/>
    </location>
</feature>
<dbReference type="RefSeq" id="WP_174900778.1">
    <property type="nucleotide sequence ID" value="NZ_BRXE01000095.1"/>
</dbReference>
<proteinExistence type="predicted"/>
<comment type="caution">
    <text evidence="4">The sequence shown here is derived from an EMBL/GenBank/DDBJ whole genome shotgun (WGS) entry which is preliminary data.</text>
</comment>
<keyword evidence="2" id="KW-1133">Transmembrane helix</keyword>
<sequence>MNGLLALAFGAGMIAPINPCGFAVLPAVLAYTATGEHTSAGLAARISRGLRAGAALTIGFAGTFTVLGVAAALGLRQLIGAVPWAATVLAAMLTLAGLVMLAGRHIPIRLPGPHFGRNPQRPLDMLLYGVGYAIASASCSIAILLSVISQALATSNVSGVLVVFGAYTAGSATLLLTVALLAAVANTVATQRMRPLMPHMTRIAGTILFASGVYLLHYWIPQLTGHRLPPDPLATGVARVGTWITTHQTLVATAAFAIIAISTALVTLPRRTHPAAASDTHRAATAEPASTNPTSD</sequence>
<dbReference type="AlphaFoldDB" id="A0A9P3Q9T0"/>
<feature type="transmembrane region" description="Helical" evidence="2">
    <location>
        <begin position="52"/>
        <end position="75"/>
    </location>
</feature>